<sequence length="388" mass="40396">MQWLARICSLPLALLALAAAWLAVAPFTPRIPYWGTGSLIGPEYIGPVLLIGLATLVASAALSSVSKANLIPAAVAALAAVASSSLLATQVASARQAGTDVDLAATLSWDGLEKTDHGPDATATYDTHGGDDLDVDVYTPSVGGARPVLLYVHGGGWDQMSRRSQAYNMRRMADAGYVVASIDYTLARPGRPTWDTAAGEVGCALSWVGRHAGDYGGDASKIFTYGESAGGQLVLNATYDAAAGTLASDCGGAPAVPRAVYVDSPALDIRRVYSAGDPYAGQGSKDTAVKYLGGAPDEVPARANFVTSANHVTDASQPTMIWRSDHDRLVPPESYDAFRAAATAHGVALTEQVRRHADHASALSAHGVWNQNLLATMQRFFAENGANA</sequence>
<dbReference type="EC" id="3.1.1.3" evidence="4"/>
<organism evidence="4 5">
    <name type="scientific">Corynebacterium singulare</name>
    <dbReference type="NCBI Taxonomy" id="161899"/>
    <lineage>
        <taxon>Bacteria</taxon>
        <taxon>Bacillati</taxon>
        <taxon>Actinomycetota</taxon>
        <taxon>Actinomycetes</taxon>
        <taxon>Mycobacteriales</taxon>
        <taxon>Corynebacteriaceae</taxon>
        <taxon>Corynebacterium</taxon>
    </lineage>
</organism>
<dbReference type="Gene3D" id="3.40.50.1820">
    <property type="entry name" value="alpha/beta hydrolase"/>
    <property type="match status" value="1"/>
</dbReference>
<feature type="transmembrane region" description="Helical" evidence="2">
    <location>
        <begin position="70"/>
        <end position="88"/>
    </location>
</feature>
<evidence type="ECO:0000259" key="3">
    <source>
        <dbReference type="Pfam" id="PF20434"/>
    </source>
</evidence>
<dbReference type="SUPFAM" id="SSF53474">
    <property type="entry name" value="alpha/beta-Hydrolases"/>
    <property type="match status" value="1"/>
</dbReference>
<dbReference type="Pfam" id="PF20434">
    <property type="entry name" value="BD-FAE"/>
    <property type="match status" value="1"/>
</dbReference>
<dbReference type="EMBL" id="CP010827">
    <property type="protein sequence ID" value="AJI79915.1"/>
    <property type="molecule type" value="Genomic_DNA"/>
</dbReference>
<dbReference type="AlphaFoldDB" id="A0A0B6F646"/>
<dbReference type="GO" id="GO:0004806">
    <property type="term" value="F:triacylglycerol lipase activity"/>
    <property type="evidence" value="ECO:0007669"/>
    <property type="project" value="UniProtKB-EC"/>
</dbReference>
<proteinExistence type="predicted"/>
<evidence type="ECO:0000313" key="5">
    <source>
        <dbReference type="Proteomes" id="UP000031890"/>
    </source>
</evidence>
<keyword evidence="2" id="KW-1133">Transmembrane helix</keyword>
<gene>
    <name evidence="4" type="ORF">CSING_12100</name>
</gene>
<evidence type="ECO:0000256" key="2">
    <source>
        <dbReference type="SAM" id="Phobius"/>
    </source>
</evidence>
<dbReference type="InterPro" id="IPR029058">
    <property type="entry name" value="AB_hydrolase_fold"/>
</dbReference>
<dbReference type="InterPro" id="IPR050300">
    <property type="entry name" value="GDXG_lipolytic_enzyme"/>
</dbReference>
<keyword evidence="1 4" id="KW-0378">Hydrolase</keyword>
<feature type="domain" description="BD-FAE-like" evidence="3">
    <location>
        <begin position="136"/>
        <end position="336"/>
    </location>
</feature>
<keyword evidence="2" id="KW-0812">Transmembrane</keyword>
<accession>A0A0B6F646</accession>
<dbReference type="STRING" id="161899.CSING_12100"/>
<dbReference type="OrthoDB" id="255603at2"/>
<name>A0A0B6F646_9CORY</name>
<reference evidence="4 5" key="1">
    <citation type="journal article" date="2015" name="Genome Announc.">
        <title>Complete Genome Sequence and Annotation of Corynebacterium singulare DSM 44357, Isolated from a Human Semen Specimen.</title>
        <authorList>
            <person name="Merten M."/>
            <person name="Brinkrolf K."/>
            <person name="Albersmeier A."/>
            <person name="Kutter Y."/>
            <person name="Ruckert C."/>
            <person name="Tauch A."/>
        </authorList>
    </citation>
    <scope>NUCLEOTIDE SEQUENCE [LARGE SCALE GENOMIC DNA]</scope>
    <source>
        <strain evidence="4">IBS B52218</strain>
    </source>
</reference>
<dbReference type="PANTHER" id="PTHR48081">
    <property type="entry name" value="AB HYDROLASE SUPERFAMILY PROTEIN C4A8.06C"/>
    <property type="match status" value="1"/>
</dbReference>
<dbReference type="KEGG" id="csx:CSING_12100"/>
<dbReference type="HOGENOM" id="CLU_012494_4_9_11"/>
<dbReference type="Proteomes" id="UP000031890">
    <property type="component" value="Chromosome"/>
</dbReference>
<evidence type="ECO:0000256" key="1">
    <source>
        <dbReference type="ARBA" id="ARBA00022801"/>
    </source>
</evidence>
<evidence type="ECO:0000313" key="4">
    <source>
        <dbReference type="EMBL" id="AJI79915.1"/>
    </source>
</evidence>
<protein>
    <submittedName>
        <fullName evidence="4">Esterase/lipase</fullName>
        <ecNumber evidence="4">3.1.1.3</ecNumber>
    </submittedName>
</protein>
<keyword evidence="2" id="KW-0472">Membrane</keyword>
<dbReference type="InterPro" id="IPR049492">
    <property type="entry name" value="BD-FAE-like_dom"/>
</dbReference>
<feature type="transmembrane region" description="Helical" evidence="2">
    <location>
        <begin position="44"/>
        <end position="63"/>
    </location>
</feature>